<dbReference type="Gene3D" id="3.40.50.150">
    <property type="entry name" value="Vaccinia Virus protein VP39"/>
    <property type="match status" value="1"/>
</dbReference>
<protein>
    <recommendedName>
        <fullName evidence="5">Methyltransferase type 11 domain-containing protein</fullName>
    </recommendedName>
</protein>
<accession>A0AAN7T7R6</accession>
<organism evidence="6 7">
    <name type="scientific">Lithohypha guttulata</name>
    <dbReference type="NCBI Taxonomy" id="1690604"/>
    <lineage>
        <taxon>Eukaryota</taxon>
        <taxon>Fungi</taxon>
        <taxon>Dikarya</taxon>
        <taxon>Ascomycota</taxon>
        <taxon>Pezizomycotina</taxon>
        <taxon>Eurotiomycetes</taxon>
        <taxon>Chaetothyriomycetidae</taxon>
        <taxon>Chaetothyriales</taxon>
        <taxon>Trichomeriaceae</taxon>
        <taxon>Lithohypha</taxon>
    </lineage>
</organism>
<keyword evidence="4" id="KW-0949">S-adenosyl-L-methionine</keyword>
<keyword evidence="7" id="KW-1185">Reference proteome</keyword>
<dbReference type="PANTHER" id="PTHR44942">
    <property type="entry name" value="METHYLTRANSF_11 DOMAIN-CONTAINING PROTEIN"/>
    <property type="match status" value="1"/>
</dbReference>
<proteinExistence type="inferred from homology"/>
<evidence type="ECO:0000256" key="3">
    <source>
        <dbReference type="ARBA" id="ARBA00022679"/>
    </source>
</evidence>
<dbReference type="GO" id="GO:0008757">
    <property type="term" value="F:S-adenosylmethionine-dependent methyltransferase activity"/>
    <property type="evidence" value="ECO:0007669"/>
    <property type="project" value="InterPro"/>
</dbReference>
<keyword evidence="3" id="KW-0808">Transferase</keyword>
<evidence type="ECO:0000259" key="5">
    <source>
        <dbReference type="Pfam" id="PF08241"/>
    </source>
</evidence>
<dbReference type="GO" id="GO:0032259">
    <property type="term" value="P:methylation"/>
    <property type="evidence" value="ECO:0007669"/>
    <property type="project" value="UniProtKB-KW"/>
</dbReference>
<dbReference type="InterPro" id="IPR051052">
    <property type="entry name" value="Diverse_substrate_MTase"/>
</dbReference>
<evidence type="ECO:0000256" key="4">
    <source>
        <dbReference type="ARBA" id="ARBA00022691"/>
    </source>
</evidence>
<dbReference type="CDD" id="cd02440">
    <property type="entry name" value="AdoMet_MTases"/>
    <property type="match status" value="1"/>
</dbReference>
<dbReference type="PANTHER" id="PTHR44942:SF4">
    <property type="entry name" value="METHYLTRANSFERASE TYPE 11 DOMAIN-CONTAINING PROTEIN"/>
    <property type="match status" value="1"/>
</dbReference>
<sequence>MSAPNSDSKESATSQNIHEHDEDQFWKAASVDTEYWKVYLDARPKYHTGKFYDLIFDYYRSHRSGSPSLPSVAHDIGTGPGQVAGVLSNQFGEVIASDLNKTHLSAAEHFLKLDGKKNITLQHAGAEDVSKHFAPYSADFIAAAECMPLLNIPAALTGWATLLKPNGTLAMWFYGRPTFADASDFDVAACNEIYGKIANRAFRPFYDVQGPRLVNVRKATDTMVSWLDNIELDSSIWTDVHRWKWNSHLRMEFSDAEDLGWPRNHIDKIQPGEKVENMSDTSLWSETWNIEDWKSFLKVNLPAFSDLLTTEEVQDYWFMTFTLYPTGQYIDRTIMGGHAFALDGLSTPRISTAVYARILPLIEHRLAAHFDIVTHAIEAPAKQDHGDIDLLTVPLLNSRPSTIEIARLLHAERYYSADRSNGVLHFAIPWPDNPSDIDDLFTSTEKSDWKGMESVRATRELQPAQPSNITTIESPNARKYFQVDLTICNSRDELHWRLFALGHGDAVNILSSMIRHKGLTLTTKALYLRIPDIATSNPKIKRIELSRNSDQVLKFLGIDTSKFWKEFGNLDDLMAYLSTCRFYNPQRLKEATEEKRQELIVASLNPRDKTHLDVRPVFRFWYEKFLPEHENDTPSVDALMSRDEARVETFKFFGGDTKERYESTKKRVGRLVARDKLWVNLRQDILAQEGMTEADIDVTIRAIRREIVPAASTTLTSQQLSGLQRAYLECDWATVYDWAITYHTAAVARWHAEIEGKRKKPMMIDVKKSNKFSQSELEIYSAEDDMLIVSMKAAEATWIDILAALGKTSKSQLQAHWKKSLLQQKVES</sequence>
<feature type="domain" description="Methyltransferase type 11" evidence="5">
    <location>
        <begin position="75"/>
        <end position="170"/>
    </location>
</feature>
<dbReference type="AlphaFoldDB" id="A0AAN7T7R6"/>
<comment type="similarity">
    <text evidence="1">Belongs to the methyltransferase superfamily.</text>
</comment>
<comment type="caution">
    <text evidence="6">The sequence shown here is derived from an EMBL/GenBank/DDBJ whole genome shotgun (WGS) entry which is preliminary data.</text>
</comment>
<evidence type="ECO:0000256" key="2">
    <source>
        <dbReference type="ARBA" id="ARBA00022603"/>
    </source>
</evidence>
<evidence type="ECO:0000256" key="1">
    <source>
        <dbReference type="ARBA" id="ARBA00008361"/>
    </source>
</evidence>
<dbReference type="Pfam" id="PF08241">
    <property type="entry name" value="Methyltransf_11"/>
    <property type="match status" value="1"/>
</dbReference>
<dbReference type="InterPro" id="IPR029063">
    <property type="entry name" value="SAM-dependent_MTases_sf"/>
</dbReference>
<evidence type="ECO:0000313" key="7">
    <source>
        <dbReference type="Proteomes" id="UP001309876"/>
    </source>
</evidence>
<dbReference type="InterPro" id="IPR013216">
    <property type="entry name" value="Methyltransf_11"/>
</dbReference>
<dbReference type="EMBL" id="JAVRRJ010000001">
    <property type="protein sequence ID" value="KAK5091354.1"/>
    <property type="molecule type" value="Genomic_DNA"/>
</dbReference>
<dbReference type="Proteomes" id="UP001309876">
    <property type="component" value="Unassembled WGS sequence"/>
</dbReference>
<gene>
    <name evidence="6" type="ORF">LTR05_001537</name>
</gene>
<reference evidence="6 7" key="1">
    <citation type="submission" date="2023-08" db="EMBL/GenBank/DDBJ databases">
        <title>Black Yeasts Isolated from many extreme environments.</title>
        <authorList>
            <person name="Coleine C."/>
            <person name="Stajich J.E."/>
            <person name="Selbmann L."/>
        </authorList>
    </citation>
    <scope>NUCLEOTIDE SEQUENCE [LARGE SCALE GENOMIC DNA]</scope>
    <source>
        <strain evidence="6 7">CCFEE 5910</strain>
    </source>
</reference>
<keyword evidence="2" id="KW-0489">Methyltransferase</keyword>
<dbReference type="SUPFAM" id="SSF53335">
    <property type="entry name" value="S-adenosyl-L-methionine-dependent methyltransferases"/>
    <property type="match status" value="1"/>
</dbReference>
<name>A0AAN7T7R6_9EURO</name>
<evidence type="ECO:0000313" key="6">
    <source>
        <dbReference type="EMBL" id="KAK5091354.1"/>
    </source>
</evidence>